<evidence type="ECO:0000256" key="2">
    <source>
        <dbReference type="ARBA" id="ARBA00022448"/>
    </source>
</evidence>
<dbReference type="GO" id="GO:0015136">
    <property type="term" value="F:sialic acid transmembrane transporter activity"/>
    <property type="evidence" value="ECO:0007669"/>
    <property type="project" value="InterPro"/>
</dbReference>
<evidence type="ECO:0000256" key="6">
    <source>
        <dbReference type="SAM" id="Phobius"/>
    </source>
</evidence>
<evidence type="ECO:0000313" key="9">
    <source>
        <dbReference type="Proteomes" id="UP000005088"/>
    </source>
</evidence>
<dbReference type="PROSITE" id="PS00217">
    <property type="entry name" value="SUGAR_TRANSPORT_2"/>
    <property type="match status" value="1"/>
</dbReference>
<keyword evidence="4 6" id="KW-1133">Transmembrane helix</keyword>
<evidence type="ECO:0000313" key="8">
    <source>
        <dbReference type="EMBL" id="EFD43595.2"/>
    </source>
</evidence>
<evidence type="ECO:0000256" key="1">
    <source>
        <dbReference type="ARBA" id="ARBA00004651"/>
    </source>
</evidence>
<feature type="transmembrane region" description="Helical" evidence="6">
    <location>
        <begin position="78"/>
        <end position="98"/>
    </location>
</feature>
<dbReference type="Gene3D" id="1.20.1250.20">
    <property type="entry name" value="MFS general substrate transporter like domains"/>
    <property type="match status" value="2"/>
</dbReference>
<proteinExistence type="predicted"/>
<dbReference type="CDD" id="cd17316">
    <property type="entry name" value="MFS_SV2_like"/>
    <property type="match status" value="1"/>
</dbReference>
<dbReference type="PROSITE" id="PS50850">
    <property type="entry name" value="MFS"/>
    <property type="match status" value="1"/>
</dbReference>
<dbReference type="PANTHER" id="PTHR23508">
    <property type="entry name" value="CARBOXYLIC ACID TRANSPORTER PROTEIN HOMOLOG"/>
    <property type="match status" value="1"/>
</dbReference>
<dbReference type="EMBL" id="GG663503">
    <property type="protein sequence ID" value="EFD43595.2"/>
    <property type="molecule type" value="Genomic_DNA"/>
</dbReference>
<dbReference type="GO" id="GO:0005886">
    <property type="term" value="C:plasma membrane"/>
    <property type="evidence" value="ECO:0007669"/>
    <property type="project" value="UniProtKB-SubCell"/>
</dbReference>
<feature type="transmembrane region" description="Helical" evidence="6">
    <location>
        <begin position="289"/>
        <end position="306"/>
    </location>
</feature>
<dbReference type="PANTHER" id="PTHR23508:SF10">
    <property type="entry name" value="CARBOXYLIC ACID TRANSPORTER PROTEIN HOMOLOG"/>
    <property type="match status" value="1"/>
</dbReference>
<dbReference type="InterPro" id="IPR005828">
    <property type="entry name" value="MFS_sugar_transport-like"/>
</dbReference>
<dbReference type="FunFam" id="1.20.1250.20:FF:000618">
    <property type="entry name" value="Sialic acid-transport membrane protein nanT"/>
    <property type="match status" value="1"/>
</dbReference>
<dbReference type="Pfam" id="PF00083">
    <property type="entry name" value="Sugar_tr"/>
    <property type="match status" value="2"/>
</dbReference>
<evidence type="ECO:0000259" key="7">
    <source>
        <dbReference type="PROSITE" id="PS50850"/>
    </source>
</evidence>
<feature type="transmembrane region" description="Helical" evidence="6">
    <location>
        <begin position="12"/>
        <end position="38"/>
    </location>
</feature>
<evidence type="ECO:0000256" key="3">
    <source>
        <dbReference type="ARBA" id="ARBA00022692"/>
    </source>
</evidence>
<name>A0A9P2M4Q8_MYCTX</name>
<reference evidence="9" key="1">
    <citation type="submission" date="2009-03" db="EMBL/GenBank/DDBJ databases">
        <title>The Genome Sequence of Mycobacterium africanum strain K85 (originally listed here as Mycobacterium tuberculosis).</title>
        <authorList>
            <consortium name="The Broad Institute Genome Sequencing Platform"/>
            <person name="Small P."/>
            <person name="Gagneaux S."/>
            <person name="Hopewell P."/>
            <person name="Young S.K."/>
            <person name="Kodira C.D."/>
            <person name="Zeng Q."/>
            <person name="Koehrsen M."/>
            <person name="Alvarado L."/>
            <person name="Berlin A."/>
            <person name="Borenstein D."/>
            <person name="Chen Z."/>
            <person name="Engels R."/>
            <person name="Freedman E."/>
            <person name="Gellesch M."/>
            <person name="Goldberg J."/>
            <person name="Griggs A."/>
            <person name="Gujja S."/>
            <person name="Heiman D."/>
            <person name="Hepburn T."/>
            <person name="Howarth C."/>
            <person name="Jen D."/>
            <person name="Larson L."/>
            <person name="Lewis B."/>
            <person name="Mehta T."/>
            <person name="Park D."/>
            <person name="Pearson M."/>
            <person name="Roberts A."/>
            <person name="Saif S."/>
            <person name="Shea T."/>
            <person name="Shenoy N."/>
            <person name="Sisk P."/>
            <person name="Stolte C."/>
            <person name="Sykes S."/>
            <person name="Walk T."/>
            <person name="White J."/>
            <person name="Yandava C."/>
            <person name="Nusbaum C."/>
            <person name="Galagan J."/>
            <person name="Birren B."/>
        </authorList>
    </citation>
    <scope>NUCLEOTIDE SEQUENCE [LARGE SCALE GENOMIC DNA]</scope>
    <source>
        <strain evidence="9">K85</strain>
    </source>
</reference>
<feature type="transmembrane region" description="Helical" evidence="6">
    <location>
        <begin position="50"/>
        <end position="71"/>
    </location>
</feature>
<dbReference type="InterPro" id="IPR036259">
    <property type="entry name" value="MFS_trans_sf"/>
</dbReference>
<feature type="transmembrane region" description="Helical" evidence="6">
    <location>
        <begin position="263"/>
        <end position="282"/>
    </location>
</feature>
<feature type="transmembrane region" description="Helical" evidence="6">
    <location>
        <begin position="379"/>
        <end position="398"/>
    </location>
</feature>
<dbReference type="SUPFAM" id="SSF103473">
    <property type="entry name" value="MFS general substrate transporter"/>
    <property type="match status" value="1"/>
</dbReference>
<dbReference type="InterPro" id="IPR005829">
    <property type="entry name" value="Sugar_transporter_CS"/>
</dbReference>
<evidence type="ECO:0000256" key="4">
    <source>
        <dbReference type="ARBA" id="ARBA00022989"/>
    </source>
</evidence>
<feature type="transmembrane region" description="Helical" evidence="6">
    <location>
        <begin position="217"/>
        <end position="235"/>
    </location>
</feature>
<organism evidence="8 9">
    <name type="scientific">Mycobacterium tuberculosis variant africanum K85</name>
    <dbReference type="NCBI Taxonomy" id="611304"/>
    <lineage>
        <taxon>Bacteria</taxon>
        <taxon>Bacillati</taxon>
        <taxon>Actinomycetota</taxon>
        <taxon>Actinomycetes</taxon>
        <taxon>Mycobacteriales</taxon>
        <taxon>Mycobacteriaceae</taxon>
        <taxon>Mycobacterium</taxon>
        <taxon>Mycobacterium tuberculosis complex</taxon>
    </lineage>
</organism>
<dbReference type="AlphaFoldDB" id="A0A9P2M4Q8"/>
<dbReference type="Proteomes" id="UP000005088">
    <property type="component" value="Unassembled WGS sequence"/>
</dbReference>
<sequence length="422" mass="46471">MAAPRLTGDQRNAFMASFLGWTMDAFDYFLVVLVYADIATTFHHTKTDVAFLTTATLAMRPVGALLFGLWADRVGRRVPLMVDVSFYSVIGFLCAFAPNFTVLVILRLLYGIGMGGEWGLGAALSMEKVPAERRGVFSGLLQEGYAFGYLLASVAALVVMNWLGLSWRWLFGLSIIPALISLIIRYRVKESEVWEAAQDRMRLTKTRIRDVMGNPAIVRRFVYLVLLMTAFNWMSHGTQDVYPTFLTATTDHGAGLSSLTARWIVVIYNIGAIIGGLAFGTLSQRFSRRYTIVFCAALGLPIVPLFAYSRTAAMLCLGSFLMQVFVQGAWGVIPAHLTEMSPDAIRGVYPGVTYQLGNLLAAFNLPIQERLAESHGYPFALAATIVPVLLVVAVLTAIGKDATGIRFGTTETAFLVRHRNRH</sequence>
<dbReference type="GO" id="GO:0046943">
    <property type="term" value="F:carboxylic acid transmembrane transporter activity"/>
    <property type="evidence" value="ECO:0007669"/>
    <property type="project" value="TreeGrafter"/>
</dbReference>
<dbReference type="InterPro" id="IPR020846">
    <property type="entry name" value="MFS_dom"/>
</dbReference>
<dbReference type="InterPro" id="IPR004742">
    <property type="entry name" value="SA_transporter"/>
</dbReference>
<feature type="transmembrane region" description="Helical" evidence="6">
    <location>
        <begin position="347"/>
        <end position="367"/>
    </location>
</feature>
<dbReference type="NCBIfam" id="TIGR00891">
    <property type="entry name" value="2A0112"/>
    <property type="match status" value="1"/>
</dbReference>
<feature type="transmembrane region" description="Helical" evidence="6">
    <location>
        <begin position="145"/>
        <end position="163"/>
    </location>
</feature>
<accession>A0A9P2M4Q8</accession>
<feature type="domain" description="Major facilitator superfamily (MFS) profile" evidence="7">
    <location>
        <begin position="13"/>
        <end position="401"/>
    </location>
</feature>
<protein>
    <submittedName>
        <fullName evidence="8">Sialic acid-transport membrane protein nanT</fullName>
    </submittedName>
</protein>
<feature type="transmembrane region" description="Helical" evidence="6">
    <location>
        <begin position="312"/>
        <end position="335"/>
    </location>
</feature>
<keyword evidence="2" id="KW-0813">Transport</keyword>
<evidence type="ECO:0000256" key="5">
    <source>
        <dbReference type="ARBA" id="ARBA00023136"/>
    </source>
</evidence>
<comment type="subcellular location">
    <subcellularLocation>
        <location evidence="1">Cell membrane</location>
        <topology evidence="1">Multi-pass membrane protein</topology>
    </subcellularLocation>
</comment>
<keyword evidence="5 6" id="KW-0472">Membrane</keyword>
<gene>
    <name evidence="8" type="ORF">TBOG_02430</name>
</gene>
<keyword evidence="3 6" id="KW-0812">Transmembrane</keyword>